<keyword evidence="11" id="KW-0012">Acyltransferase</keyword>
<dbReference type="GO" id="GO:0043811">
    <property type="term" value="F:phosphate:acyl-[acyl carrier protein] acyltransferase activity"/>
    <property type="evidence" value="ECO:0007669"/>
    <property type="project" value="UniProtKB-UniRule"/>
</dbReference>
<keyword evidence="2 10" id="KW-0963">Cytoplasm</keyword>
<evidence type="ECO:0000256" key="9">
    <source>
        <dbReference type="ARBA" id="ARBA00046608"/>
    </source>
</evidence>
<dbReference type="GO" id="GO:0006633">
    <property type="term" value="P:fatty acid biosynthetic process"/>
    <property type="evidence" value="ECO:0007669"/>
    <property type="project" value="UniProtKB-UniRule"/>
</dbReference>
<evidence type="ECO:0000256" key="2">
    <source>
        <dbReference type="ARBA" id="ARBA00022490"/>
    </source>
</evidence>
<evidence type="ECO:0000256" key="6">
    <source>
        <dbReference type="ARBA" id="ARBA00023209"/>
    </source>
</evidence>
<dbReference type="Gene3D" id="3.40.718.10">
    <property type="entry name" value="Isopropylmalate Dehydrogenase"/>
    <property type="match status" value="1"/>
</dbReference>
<dbReference type="GO" id="GO:0005737">
    <property type="term" value="C:cytoplasm"/>
    <property type="evidence" value="ECO:0007669"/>
    <property type="project" value="UniProtKB-SubCell"/>
</dbReference>
<evidence type="ECO:0000313" key="12">
    <source>
        <dbReference type="Proteomes" id="UP000648801"/>
    </source>
</evidence>
<dbReference type="EC" id="2.3.1.274" evidence="8 10"/>
<dbReference type="Proteomes" id="UP000648801">
    <property type="component" value="Unassembled WGS sequence"/>
</dbReference>
<comment type="similarity">
    <text evidence="10">Belongs to the PlsX family.</text>
</comment>
<evidence type="ECO:0000256" key="7">
    <source>
        <dbReference type="ARBA" id="ARBA00023264"/>
    </source>
</evidence>
<dbReference type="InterPro" id="IPR003664">
    <property type="entry name" value="FA_synthesis"/>
</dbReference>
<dbReference type="SUPFAM" id="SSF53659">
    <property type="entry name" value="Isocitrate/Isopropylmalate dehydrogenase-like"/>
    <property type="match status" value="1"/>
</dbReference>
<keyword evidence="5 10" id="KW-0443">Lipid metabolism</keyword>
<keyword evidence="3 10" id="KW-0444">Lipid biosynthesis</keyword>
<protein>
    <recommendedName>
        <fullName evidence="8 10">Phosphate acyltransferase</fullName>
        <ecNumber evidence="8 10">2.3.1.274</ecNumber>
    </recommendedName>
    <alternativeName>
        <fullName evidence="10">Acyl-ACP phosphotransacylase</fullName>
    </alternativeName>
    <alternativeName>
        <fullName evidence="10">Acyl-[acyl-carrier-protein]--phosphate acyltransferase</fullName>
    </alternativeName>
    <alternativeName>
        <fullName evidence="10">Phosphate-acyl-ACP acyltransferase</fullName>
    </alternativeName>
</protein>
<evidence type="ECO:0000256" key="3">
    <source>
        <dbReference type="ARBA" id="ARBA00022516"/>
    </source>
</evidence>
<dbReference type="RefSeq" id="WP_188759197.1">
    <property type="nucleotide sequence ID" value="NZ_BMJB01000001.1"/>
</dbReference>
<dbReference type="HAMAP" id="MF_00019">
    <property type="entry name" value="PlsX"/>
    <property type="match status" value="1"/>
</dbReference>
<dbReference type="PANTHER" id="PTHR30100">
    <property type="entry name" value="FATTY ACID/PHOSPHOLIPID SYNTHESIS PROTEIN PLSX"/>
    <property type="match status" value="1"/>
</dbReference>
<comment type="function">
    <text evidence="10">Catalyzes the reversible formation of acyl-phosphate (acyl-PO(4)) from acyl-[acyl-carrier-protein] (acyl-ACP). This enzyme utilizes acyl-ACP as fatty acyl donor, but not acyl-CoA.</text>
</comment>
<accession>A0A916W5S2</accession>
<sequence length="344" mass="36514">MPIDIVVDAMGSDKAPEPEVRGAVLAARQYDVRVHLVGPEDKIRPLLRQALRGQRLPVFIVPASEWITMDDKAAQAVRAKRDSSMRVGLRMVREGLVSGSTHGPGKAAAFFTAGNTGAAMATAKMVLGMLGGVHRPALATIMPTSRGVPSLLLDVGANVDCDPDNLVQFAVMGNIYAKNVLHINTPRVGLLSIGEEDSKGNSLTRDTLPMLRALQGINFIGNVEGRDLFNGHSDVTVCDGFVGNVAIKSIEGCAHLMSQSLRESLKSTVTSQVGALLSRRAFADFKKRLDYSEYGGAPLLGVRGVCIVGHGSSNERAIMNGIRVAAEFAQAEVNSAIESTLQSA</sequence>
<keyword evidence="7 10" id="KW-1208">Phospholipid metabolism</keyword>
<comment type="subunit">
    <text evidence="9 10">Homodimer. Probably interacts with PlsY.</text>
</comment>
<comment type="pathway">
    <text evidence="10">Lipid metabolism; phospholipid metabolism.</text>
</comment>
<dbReference type="AlphaFoldDB" id="A0A916W5S2"/>
<dbReference type="PANTHER" id="PTHR30100:SF1">
    <property type="entry name" value="PHOSPHATE ACYLTRANSFERASE"/>
    <property type="match status" value="1"/>
</dbReference>
<reference evidence="11" key="2">
    <citation type="submission" date="2020-09" db="EMBL/GenBank/DDBJ databases">
        <authorList>
            <person name="Sun Q."/>
            <person name="Zhou Y."/>
        </authorList>
    </citation>
    <scope>NUCLEOTIDE SEQUENCE</scope>
    <source>
        <strain evidence="11">CGMCC 1.15447</strain>
    </source>
</reference>
<evidence type="ECO:0000313" key="11">
    <source>
        <dbReference type="EMBL" id="GGA68913.1"/>
    </source>
</evidence>
<dbReference type="GO" id="GO:0008654">
    <property type="term" value="P:phospholipid biosynthetic process"/>
    <property type="evidence" value="ECO:0007669"/>
    <property type="project" value="UniProtKB-KW"/>
</dbReference>
<dbReference type="EMBL" id="BMJB01000001">
    <property type="protein sequence ID" value="GGA68913.1"/>
    <property type="molecule type" value="Genomic_DNA"/>
</dbReference>
<evidence type="ECO:0000256" key="5">
    <source>
        <dbReference type="ARBA" id="ARBA00023098"/>
    </source>
</evidence>
<dbReference type="NCBIfam" id="TIGR00182">
    <property type="entry name" value="plsX"/>
    <property type="match status" value="1"/>
</dbReference>
<proteinExistence type="inferred from homology"/>
<keyword evidence="6 10" id="KW-0594">Phospholipid biosynthesis</keyword>
<dbReference type="Pfam" id="PF02504">
    <property type="entry name" value="FA_synthesis"/>
    <property type="match status" value="1"/>
</dbReference>
<name>A0A916W5S2_9BACT</name>
<dbReference type="InterPro" id="IPR012281">
    <property type="entry name" value="Phospholipid_synth_PlsX-like"/>
</dbReference>
<organism evidence="11 12">
    <name type="scientific">Edaphobacter acidisoli</name>
    <dbReference type="NCBI Taxonomy" id="2040573"/>
    <lineage>
        <taxon>Bacteria</taxon>
        <taxon>Pseudomonadati</taxon>
        <taxon>Acidobacteriota</taxon>
        <taxon>Terriglobia</taxon>
        <taxon>Terriglobales</taxon>
        <taxon>Acidobacteriaceae</taxon>
        <taxon>Edaphobacter</taxon>
    </lineage>
</organism>
<evidence type="ECO:0000256" key="1">
    <source>
        <dbReference type="ARBA" id="ARBA00001232"/>
    </source>
</evidence>
<keyword evidence="4 10" id="KW-0808">Transferase</keyword>
<keyword evidence="12" id="KW-1185">Reference proteome</keyword>
<dbReference type="PIRSF" id="PIRSF002465">
    <property type="entry name" value="Phsphlp_syn_PlsX"/>
    <property type="match status" value="1"/>
</dbReference>
<evidence type="ECO:0000256" key="10">
    <source>
        <dbReference type="HAMAP-Rule" id="MF_00019"/>
    </source>
</evidence>
<comment type="catalytic activity">
    <reaction evidence="1 10">
        <text>a fatty acyl-[ACP] + phosphate = an acyl phosphate + holo-[ACP]</text>
        <dbReference type="Rhea" id="RHEA:42292"/>
        <dbReference type="Rhea" id="RHEA-COMP:9685"/>
        <dbReference type="Rhea" id="RHEA-COMP:14125"/>
        <dbReference type="ChEBI" id="CHEBI:43474"/>
        <dbReference type="ChEBI" id="CHEBI:59918"/>
        <dbReference type="ChEBI" id="CHEBI:64479"/>
        <dbReference type="ChEBI" id="CHEBI:138651"/>
        <dbReference type="EC" id="2.3.1.274"/>
    </reaction>
</comment>
<comment type="subcellular location">
    <subcellularLocation>
        <location evidence="10">Cytoplasm</location>
    </subcellularLocation>
    <text evidence="10">Associated with the membrane possibly through PlsY.</text>
</comment>
<evidence type="ECO:0000256" key="4">
    <source>
        <dbReference type="ARBA" id="ARBA00022679"/>
    </source>
</evidence>
<reference evidence="11" key="1">
    <citation type="journal article" date="2014" name="Int. J. Syst. Evol. Microbiol.">
        <title>Complete genome sequence of Corynebacterium casei LMG S-19264T (=DSM 44701T), isolated from a smear-ripened cheese.</title>
        <authorList>
            <consortium name="US DOE Joint Genome Institute (JGI-PGF)"/>
            <person name="Walter F."/>
            <person name="Albersmeier A."/>
            <person name="Kalinowski J."/>
            <person name="Ruckert C."/>
        </authorList>
    </citation>
    <scope>NUCLEOTIDE SEQUENCE</scope>
    <source>
        <strain evidence="11">CGMCC 1.15447</strain>
    </source>
</reference>
<gene>
    <name evidence="10 11" type="primary">plsX</name>
    <name evidence="11" type="ORF">GCM10011507_20470</name>
</gene>
<comment type="caution">
    <text evidence="11">The sequence shown here is derived from an EMBL/GenBank/DDBJ whole genome shotgun (WGS) entry which is preliminary data.</text>
</comment>
<evidence type="ECO:0000256" key="8">
    <source>
        <dbReference type="ARBA" id="ARBA00024069"/>
    </source>
</evidence>